<dbReference type="PANTHER" id="PTHR37515">
    <property type="entry name" value="YALI0C09240P"/>
    <property type="match status" value="1"/>
</dbReference>
<evidence type="ECO:0000313" key="2">
    <source>
        <dbReference type="Proteomes" id="UP000637299"/>
    </source>
</evidence>
<sequence>MKNYQMTIFCLMLAMSSCKGQKSNSEKYITEIQKNEAAHLDKIYKAAGELISEINFELSATDEQKADWPEGIIPWISVENPQDEISQLINPNEIVIKENKINLLIDYPLKKPAKIELSNPNGFTRKDLILEISNNYHKIYAEEETTAKIKTIPLEKRTDLINRNETNGKYGIWGHDLADLDLSGIEVHQTTDGKINLILIIES</sequence>
<dbReference type="RefSeq" id="WP_191737980.1">
    <property type="nucleotide sequence ID" value="NZ_JACYFS010000007.1"/>
</dbReference>
<dbReference type="PANTHER" id="PTHR37515:SF2">
    <property type="entry name" value="YALI0C09240P"/>
    <property type="match status" value="1"/>
</dbReference>
<protein>
    <recommendedName>
        <fullName evidence="3">Lipoprotein</fullName>
    </recommendedName>
</protein>
<reference evidence="1 2" key="1">
    <citation type="submission" date="2020-09" db="EMBL/GenBank/DDBJ databases">
        <title>Genome seq and assembly of Chryseobacterium sp.</title>
        <authorList>
            <person name="Chhetri G."/>
        </authorList>
    </citation>
    <scope>NUCLEOTIDE SEQUENCE [LARGE SCALE GENOMIC DNA]</scope>
    <source>
        <strain evidence="1 2">GCR10</strain>
    </source>
</reference>
<evidence type="ECO:0000313" key="1">
    <source>
        <dbReference type="EMBL" id="MBD8084197.1"/>
    </source>
</evidence>
<keyword evidence="2" id="KW-1185">Reference proteome</keyword>
<accession>A0ABR8ZFW8</accession>
<name>A0ABR8ZFW8_9FLAO</name>
<dbReference type="PROSITE" id="PS51257">
    <property type="entry name" value="PROKAR_LIPOPROTEIN"/>
    <property type="match status" value="1"/>
</dbReference>
<comment type="caution">
    <text evidence="1">The sequence shown here is derived from an EMBL/GenBank/DDBJ whole genome shotgun (WGS) entry which is preliminary data.</text>
</comment>
<proteinExistence type="predicted"/>
<evidence type="ECO:0008006" key="3">
    <source>
        <dbReference type="Google" id="ProtNLM"/>
    </source>
</evidence>
<dbReference type="Proteomes" id="UP000637299">
    <property type="component" value="Unassembled WGS sequence"/>
</dbReference>
<organism evidence="1 2">
    <name type="scientific">Chryseobacterium caseinilyticum</name>
    <dbReference type="NCBI Taxonomy" id="2771428"/>
    <lineage>
        <taxon>Bacteria</taxon>
        <taxon>Pseudomonadati</taxon>
        <taxon>Bacteroidota</taxon>
        <taxon>Flavobacteriia</taxon>
        <taxon>Flavobacteriales</taxon>
        <taxon>Weeksellaceae</taxon>
        <taxon>Chryseobacterium group</taxon>
        <taxon>Chryseobacterium</taxon>
    </lineage>
</organism>
<dbReference type="EMBL" id="JACYFS010000007">
    <property type="protein sequence ID" value="MBD8084197.1"/>
    <property type="molecule type" value="Genomic_DNA"/>
</dbReference>
<gene>
    <name evidence="1" type="ORF">IC610_17435</name>
</gene>